<feature type="region of interest" description="Disordered" evidence="1">
    <location>
        <begin position="89"/>
        <end position="119"/>
    </location>
</feature>
<dbReference type="EMBL" id="JAUYZG010000015">
    <property type="protein sequence ID" value="KAK2887041.1"/>
    <property type="molecule type" value="Genomic_DNA"/>
</dbReference>
<evidence type="ECO:0000313" key="2">
    <source>
        <dbReference type="EMBL" id="KAK2887041.1"/>
    </source>
</evidence>
<gene>
    <name evidence="2" type="ORF">Q8A67_015269</name>
</gene>
<evidence type="ECO:0000256" key="1">
    <source>
        <dbReference type="SAM" id="MobiDB-lite"/>
    </source>
</evidence>
<sequence>MNCLKVERGPWLVDSRRSSLNKRTQRKQLRRRKLKEQIRRLQLKLPWFTHVLFAGHRCQTPRPLNSILKANTQNLLCLLSWWMFKPKGHENQHGPKTGTRGKKHDSTQPSDSTCCISQK</sequence>
<keyword evidence="3" id="KW-1185">Reference proteome</keyword>
<comment type="caution">
    <text evidence="2">The sequence shown here is derived from an EMBL/GenBank/DDBJ whole genome shotgun (WGS) entry which is preliminary data.</text>
</comment>
<proteinExistence type="predicted"/>
<feature type="compositionally biased region" description="Polar residues" evidence="1">
    <location>
        <begin position="107"/>
        <end position="119"/>
    </location>
</feature>
<evidence type="ECO:0000313" key="3">
    <source>
        <dbReference type="Proteomes" id="UP001187343"/>
    </source>
</evidence>
<accession>A0AA88PNI7</accession>
<name>A0AA88PNI7_9TELE</name>
<protein>
    <submittedName>
        <fullName evidence="2">Uncharacterized protein</fullName>
    </submittedName>
</protein>
<reference evidence="2" key="1">
    <citation type="submission" date="2023-08" db="EMBL/GenBank/DDBJ databases">
        <title>Chromosome-level Genome Assembly of mud carp (Cirrhinus molitorella).</title>
        <authorList>
            <person name="Liu H."/>
        </authorList>
    </citation>
    <scope>NUCLEOTIDE SEQUENCE</scope>
    <source>
        <strain evidence="2">Prfri</strain>
        <tissue evidence="2">Muscle</tissue>
    </source>
</reference>
<dbReference type="AlphaFoldDB" id="A0AA88PNI7"/>
<organism evidence="2 3">
    <name type="scientific">Cirrhinus molitorella</name>
    <name type="common">mud carp</name>
    <dbReference type="NCBI Taxonomy" id="172907"/>
    <lineage>
        <taxon>Eukaryota</taxon>
        <taxon>Metazoa</taxon>
        <taxon>Chordata</taxon>
        <taxon>Craniata</taxon>
        <taxon>Vertebrata</taxon>
        <taxon>Euteleostomi</taxon>
        <taxon>Actinopterygii</taxon>
        <taxon>Neopterygii</taxon>
        <taxon>Teleostei</taxon>
        <taxon>Ostariophysi</taxon>
        <taxon>Cypriniformes</taxon>
        <taxon>Cyprinidae</taxon>
        <taxon>Labeoninae</taxon>
        <taxon>Labeonini</taxon>
        <taxon>Cirrhinus</taxon>
    </lineage>
</organism>
<dbReference type="Proteomes" id="UP001187343">
    <property type="component" value="Unassembled WGS sequence"/>
</dbReference>